<dbReference type="Gene3D" id="2.120.10.70">
    <property type="entry name" value="Fucose-specific lectin"/>
    <property type="match status" value="1"/>
</dbReference>
<dbReference type="EMBL" id="FOUB01000032">
    <property type="protein sequence ID" value="SFM50453.1"/>
    <property type="molecule type" value="Genomic_DNA"/>
</dbReference>
<keyword evidence="12" id="KW-1185">Reference proteome</keyword>
<feature type="domain" description="Peptidase M43 pregnancy-associated plasma-A" evidence="9">
    <location>
        <begin position="30"/>
        <end position="174"/>
    </location>
</feature>
<name>A0A1I4REV4_9PROT</name>
<gene>
    <name evidence="11" type="ORF">SAMN05421863_103224</name>
</gene>
<evidence type="ECO:0000256" key="7">
    <source>
        <dbReference type="ARBA" id="ARBA00023049"/>
    </source>
</evidence>
<keyword evidence="4" id="KW-0732">Signal</keyword>
<keyword evidence="8" id="KW-1015">Disulfide bond</keyword>
<evidence type="ECO:0000259" key="10">
    <source>
        <dbReference type="Pfam" id="PF26607"/>
    </source>
</evidence>
<dbReference type="PANTHER" id="PTHR47466">
    <property type="match status" value="1"/>
</dbReference>
<evidence type="ECO:0000256" key="8">
    <source>
        <dbReference type="ARBA" id="ARBA00023157"/>
    </source>
</evidence>
<dbReference type="GO" id="GO:0006508">
    <property type="term" value="P:proteolysis"/>
    <property type="evidence" value="ECO:0007669"/>
    <property type="project" value="UniProtKB-KW"/>
</dbReference>
<dbReference type="GO" id="GO:0008237">
    <property type="term" value="F:metallopeptidase activity"/>
    <property type="evidence" value="ECO:0007669"/>
    <property type="project" value="UniProtKB-KW"/>
</dbReference>
<keyword evidence="5" id="KW-0378">Hydrolase</keyword>
<dbReference type="PANTHER" id="PTHR47466:SF1">
    <property type="entry name" value="METALLOPROTEASE MEP1 (AFU_ORTHOLOGUE AFUA_1G07730)-RELATED"/>
    <property type="match status" value="1"/>
</dbReference>
<evidence type="ECO:0000259" key="9">
    <source>
        <dbReference type="Pfam" id="PF05572"/>
    </source>
</evidence>
<dbReference type="RefSeq" id="WP_218152067.1">
    <property type="nucleotide sequence ID" value="NZ_FOUB01000032.1"/>
</dbReference>
<dbReference type="InterPro" id="IPR024079">
    <property type="entry name" value="MetalloPept_cat_dom_sf"/>
</dbReference>
<dbReference type="SUPFAM" id="SSF89372">
    <property type="entry name" value="Fucose-specific lectin"/>
    <property type="match status" value="1"/>
</dbReference>
<evidence type="ECO:0000256" key="3">
    <source>
        <dbReference type="ARBA" id="ARBA00022723"/>
    </source>
</evidence>
<reference evidence="12" key="1">
    <citation type="submission" date="2016-10" db="EMBL/GenBank/DDBJ databases">
        <authorList>
            <person name="Varghese N."/>
            <person name="Submissions S."/>
        </authorList>
    </citation>
    <scope>NUCLEOTIDE SEQUENCE [LARGE SCALE GENOMIC DNA]</scope>
    <source>
        <strain evidence="12">Nm44</strain>
    </source>
</reference>
<dbReference type="Pfam" id="PF26607">
    <property type="entry name" value="DUF8189"/>
    <property type="match status" value="1"/>
</dbReference>
<keyword evidence="3" id="KW-0479">Metal-binding</keyword>
<dbReference type="Gene3D" id="3.40.390.10">
    <property type="entry name" value="Collagenase (Catalytic Domain)"/>
    <property type="match status" value="1"/>
</dbReference>
<accession>A0A1I4REV4</accession>
<evidence type="ECO:0000256" key="4">
    <source>
        <dbReference type="ARBA" id="ARBA00022729"/>
    </source>
</evidence>
<evidence type="ECO:0000256" key="1">
    <source>
        <dbReference type="ARBA" id="ARBA00008721"/>
    </source>
</evidence>
<sequence>MLHPQESTVATTVASFSSDDAVKSQSTGGADAWSADRYLNIWVCQLGGGLLGDAQFPGGPAATDGVVILHSAFGTTGTASPPFHLGRTATHEIGHWLNLNHIWGDDGTGCSGTDNVADTPNQAGSNAGTPTFPFVSCNNGPNGDMFMNYMDYVDDPAMFMFMAGQVTRIQACLDGSRSLIGTEAGVPRQSSSPVAAWGANRLDVFVLGSDRALYHKWWNGSAWAPSVTGYEAMGGVCLGDPRVVSWGANRLDVFVIDTDKALYHKWWDGSAWGPSFAGFERMGGICVGQPEVVAWGPNRLDVFVTGTDSALYHKWWNGSAWGPSVTGYETMGDNILVLNFKIQGWV</sequence>
<dbReference type="GO" id="GO:0046872">
    <property type="term" value="F:metal ion binding"/>
    <property type="evidence" value="ECO:0007669"/>
    <property type="project" value="UniProtKB-KW"/>
</dbReference>
<dbReference type="AlphaFoldDB" id="A0A1I4REV4"/>
<evidence type="ECO:0000313" key="12">
    <source>
        <dbReference type="Proteomes" id="UP000183287"/>
    </source>
</evidence>
<keyword evidence="6" id="KW-0862">Zinc</keyword>
<evidence type="ECO:0000256" key="5">
    <source>
        <dbReference type="ARBA" id="ARBA00022801"/>
    </source>
</evidence>
<feature type="domain" description="PLL-like beta propeller" evidence="10">
    <location>
        <begin position="199"/>
        <end position="320"/>
    </location>
</feature>
<comment type="similarity">
    <text evidence="1">Belongs to the peptidase M43B family.</text>
</comment>
<dbReference type="InterPro" id="IPR008754">
    <property type="entry name" value="Peptidase_M43"/>
</dbReference>
<dbReference type="Proteomes" id="UP000183287">
    <property type="component" value="Unassembled WGS sequence"/>
</dbReference>
<proteinExistence type="inferred from homology"/>
<keyword evidence="2" id="KW-0645">Protease</keyword>
<keyword evidence="7" id="KW-0482">Metalloprotease</keyword>
<organism evidence="11 12">
    <name type="scientific">Nitrosomonas communis</name>
    <dbReference type="NCBI Taxonomy" id="44574"/>
    <lineage>
        <taxon>Bacteria</taxon>
        <taxon>Pseudomonadati</taxon>
        <taxon>Pseudomonadota</taxon>
        <taxon>Betaproteobacteria</taxon>
        <taxon>Nitrosomonadales</taxon>
        <taxon>Nitrosomonadaceae</taxon>
        <taxon>Nitrosomonas</taxon>
    </lineage>
</organism>
<evidence type="ECO:0000256" key="2">
    <source>
        <dbReference type="ARBA" id="ARBA00022670"/>
    </source>
</evidence>
<dbReference type="Pfam" id="PF05572">
    <property type="entry name" value="Peptidase_M43"/>
    <property type="match status" value="1"/>
</dbReference>
<evidence type="ECO:0000313" key="11">
    <source>
        <dbReference type="EMBL" id="SFM50453.1"/>
    </source>
</evidence>
<protein>
    <submittedName>
        <fullName evidence="11">Uncharacterized protein</fullName>
    </submittedName>
</protein>
<dbReference type="SUPFAM" id="SSF55486">
    <property type="entry name" value="Metalloproteases ('zincins'), catalytic domain"/>
    <property type="match status" value="1"/>
</dbReference>
<dbReference type="InterPro" id="IPR058502">
    <property type="entry name" value="PLL-like_beta-prop"/>
</dbReference>
<evidence type="ECO:0000256" key="6">
    <source>
        <dbReference type="ARBA" id="ARBA00022833"/>
    </source>
</evidence>